<comment type="subcellular location">
    <subcellularLocation>
        <location evidence="1">Cell envelope</location>
    </subcellularLocation>
</comment>
<evidence type="ECO:0000256" key="2">
    <source>
        <dbReference type="ARBA" id="ARBA00022729"/>
    </source>
</evidence>
<feature type="signal peptide" evidence="3">
    <location>
        <begin position="1"/>
        <end position="23"/>
    </location>
</feature>
<feature type="chain" id="PRO_5046377841" evidence="3">
    <location>
        <begin position="24"/>
        <end position="362"/>
    </location>
</feature>
<evidence type="ECO:0000256" key="1">
    <source>
        <dbReference type="ARBA" id="ARBA00004196"/>
    </source>
</evidence>
<dbReference type="InterPro" id="IPR028082">
    <property type="entry name" value="Peripla_BP_I"/>
</dbReference>
<evidence type="ECO:0000313" key="5">
    <source>
        <dbReference type="EMBL" id="GAA5030538.1"/>
    </source>
</evidence>
<dbReference type="SUPFAM" id="SSF53822">
    <property type="entry name" value="Periplasmic binding protein-like I"/>
    <property type="match status" value="1"/>
</dbReference>
<dbReference type="PANTHER" id="PTHR30036">
    <property type="entry name" value="D-XYLOSE-BINDING PERIPLASMIC PROTEIN"/>
    <property type="match status" value="1"/>
</dbReference>
<protein>
    <submittedName>
        <fullName evidence="5">Sugar ABC transporter substrate-binding protein</fullName>
    </submittedName>
</protein>
<proteinExistence type="predicted"/>
<keyword evidence="2 3" id="KW-0732">Signal</keyword>
<dbReference type="Gene3D" id="3.40.50.2300">
    <property type="match status" value="2"/>
</dbReference>
<organism evidence="5 6">
    <name type="scientific">Streptomyces siamensis</name>
    <dbReference type="NCBI Taxonomy" id="1274986"/>
    <lineage>
        <taxon>Bacteria</taxon>
        <taxon>Bacillati</taxon>
        <taxon>Actinomycetota</taxon>
        <taxon>Actinomycetes</taxon>
        <taxon>Kitasatosporales</taxon>
        <taxon>Streptomycetaceae</taxon>
        <taxon>Streptomyces</taxon>
    </lineage>
</organism>
<sequence length="362" mass="39519">MHNRRTVFLVVAGATSVSLALSACGKSEPEDSAKGDTVGIAMPTRASERWITDGNTIVRDLKGNGYKTRLVYGDDDPAQQVEQIQDLIDQHVDALIVAAIDNRSLRKVLQQAADAEIPVISYDRLILGTKNVDYYASFDNEQVGRLQARYIIEKLGIEDSKGPFNIELFAGSKDDNNTKYFFDGAMQLLQPYLDKKLLVVRSGQTKLDEVTTLRWDGATARKRMGRILAESYTGSRVDAVLSPYDGISIGVLAAFESDGYGSAGKPLPVVTGQDAELASVKSIIAGRQSQTVYKDLRHLAEVAAAMADDLLHGREPNVNDTSTYNNGSKVVPAYLLQPEGVDKTNYRSVLVASGYYTEGELK</sequence>
<keyword evidence="6" id="KW-1185">Reference proteome</keyword>
<dbReference type="NCBIfam" id="NF040907">
    <property type="entry name" value="ChvE"/>
    <property type="match status" value="1"/>
</dbReference>
<name>A0ABP9JHZ5_9ACTN</name>
<reference evidence="6" key="1">
    <citation type="journal article" date="2019" name="Int. J. Syst. Evol. Microbiol.">
        <title>The Global Catalogue of Microorganisms (GCM) 10K type strain sequencing project: providing services to taxonomists for standard genome sequencing and annotation.</title>
        <authorList>
            <consortium name="The Broad Institute Genomics Platform"/>
            <consortium name="The Broad Institute Genome Sequencing Center for Infectious Disease"/>
            <person name="Wu L."/>
            <person name="Ma J."/>
        </authorList>
    </citation>
    <scope>NUCLEOTIDE SEQUENCE [LARGE SCALE GENOMIC DNA]</scope>
    <source>
        <strain evidence="6">JCM 18409</strain>
    </source>
</reference>
<dbReference type="Pfam" id="PF13407">
    <property type="entry name" value="Peripla_BP_4"/>
    <property type="match status" value="1"/>
</dbReference>
<evidence type="ECO:0000259" key="4">
    <source>
        <dbReference type="Pfam" id="PF13407"/>
    </source>
</evidence>
<dbReference type="CDD" id="cd19994">
    <property type="entry name" value="PBP1_ChvE"/>
    <property type="match status" value="1"/>
</dbReference>
<dbReference type="InterPro" id="IPR025997">
    <property type="entry name" value="SBP_2_dom"/>
</dbReference>
<comment type="caution">
    <text evidence="5">The sequence shown here is derived from an EMBL/GenBank/DDBJ whole genome shotgun (WGS) entry which is preliminary data.</text>
</comment>
<dbReference type="InterPro" id="IPR050555">
    <property type="entry name" value="Bact_Solute-Bind_Prot2"/>
</dbReference>
<evidence type="ECO:0000313" key="6">
    <source>
        <dbReference type="Proteomes" id="UP001501759"/>
    </source>
</evidence>
<dbReference type="PANTHER" id="PTHR30036:SF1">
    <property type="entry name" value="D-XYLOSE-BINDING PERIPLASMIC PROTEIN"/>
    <property type="match status" value="1"/>
</dbReference>
<gene>
    <name evidence="5" type="primary">chvE_2</name>
    <name evidence="5" type="ORF">GCM10023335_70980</name>
</gene>
<dbReference type="EMBL" id="BAABKB010000033">
    <property type="protein sequence ID" value="GAA5030538.1"/>
    <property type="molecule type" value="Genomic_DNA"/>
</dbReference>
<dbReference type="InterPro" id="IPR049784">
    <property type="entry name" value="ChvE-like"/>
</dbReference>
<dbReference type="RefSeq" id="WP_345656901.1">
    <property type="nucleotide sequence ID" value="NZ_BAABKB010000033.1"/>
</dbReference>
<dbReference type="PROSITE" id="PS51257">
    <property type="entry name" value="PROKAR_LIPOPROTEIN"/>
    <property type="match status" value="1"/>
</dbReference>
<evidence type="ECO:0000256" key="3">
    <source>
        <dbReference type="SAM" id="SignalP"/>
    </source>
</evidence>
<dbReference type="Proteomes" id="UP001501759">
    <property type="component" value="Unassembled WGS sequence"/>
</dbReference>
<feature type="domain" description="Periplasmic binding protein" evidence="4">
    <location>
        <begin position="38"/>
        <end position="314"/>
    </location>
</feature>
<accession>A0ABP9JHZ5</accession>